<feature type="region of interest" description="Disordered" evidence="1">
    <location>
        <begin position="87"/>
        <end position="107"/>
    </location>
</feature>
<comment type="caution">
    <text evidence="3">The sequence shown here is derived from an EMBL/GenBank/DDBJ whole genome shotgun (WGS) entry which is preliminary data.</text>
</comment>
<gene>
    <name evidence="3" type="ORF">P5673_027819</name>
</gene>
<dbReference type="InterPro" id="IPR028002">
    <property type="entry name" value="Myb_DNA-bind_5"/>
</dbReference>
<dbReference type="GO" id="GO:0005634">
    <property type="term" value="C:nucleus"/>
    <property type="evidence" value="ECO:0007669"/>
    <property type="project" value="TreeGrafter"/>
</dbReference>
<dbReference type="Proteomes" id="UP001249851">
    <property type="component" value="Unassembled WGS sequence"/>
</dbReference>
<dbReference type="Gene3D" id="1.10.10.60">
    <property type="entry name" value="Homeodomain-like"/>
    <property type="match status" value="1"/>
</dbReference>
<dbReference type="AlphaFoldDB" id="A0AAD9PYI9"/>
<proteinExistence type="predicted"/>
<dbReference type="PANTHER" id="PTHR23098">
    <property type="entry name" value="AGAP001331-PA-RELATED"/>
    <property type="match status" value="1"/>
</dbReference>
<evidence type="ECO:0000256" key="1">
    <source>
        <dbReference type="SAM" id="MobiDB-lite"/>
    </source>
</evidence>
<organism evidence="3 4">
    <name type="scientific">Acropora cervicornis</name>
    <name type="common">Staghorn coral</name>
    <dbReference type="NCBI Taxonomy" id="6130"/>
    <lineage>
        <taxon>Eukaryota</taxon>
        <taxon>Metazoa</taxon>
        <taxon>Cnidaria</taxon>
        <taxon>Anthozoa</taxon>
        <taxon>Hexacorallia</taxon>
        <taxon>Scleractinia</taxon>
        <taxon>Astrocoeniina</taxon>
        <taxon>Acroporidae</taxon>
        <taxon>Acropora</taxon>
    </lineage>
</organism>
<name>A0AAD9PYI9_ACRCE</name>
<sequence>MAENSEPVKRARKPNLTAAECTLLLTVAEENINIIKSKFTNAITNKHKNKVWEEIPDEVNSLGVCKRSVTEIKEKWRGMFSSAKRVHSKIATDRQKTGGGSKPISPKGETIKIIDLLGEDPSFSGITGGIESGAEPITIAVDPIVMSTFPESLPKELEITEDVLSEKSNSGEPPQLPLQSQR</sequence>
<feature type="domain" description="Myb/SANT-like DNA-binding" evidence="2">
    <location>
        <begin position="12"/>
        <end position="87"/>
    </location>
</feature>
<accession>A0AAD9PYI9</accession>
<dbReference type="EMBL" id="JARQWQ010000098">
    <property type="protein sequence ID" value="KAK2551414.1"/>
    <property type="molecule type" value="Genomic_DNA"/>
</dbReference>
<reference evidence="3" key="2">
    <citation type="journal article" date="2023" name="Science">
        <title>Genomic signatures of disease resistance in endangered staghorn corals.</title>
        <authorList>
            <person name="Vollmer S.V."/>
            <person name="Selwyn J.D."/>
            <person name="Despard B.A."/>
            <person name="Roesel C.L."/>
        </authorList>
    </citation>
    <scope>NUCLEOTIDE SEQUENCE</scope>
    <source>
        <strain evidence="3">K2</strain>
    </source>
</reference>
<feature type="region of interest" description="Disordered" evidence="1">
    <location>
        <begin position="161"/>
        <end position="182"/>
    </location>
</feature>
<evidence type="ECO:0000313" key="4">
    <source>
        <dbReference type="Proteomes" id="UP001249851"/>
    </source>
</evidence>
<keyword evidence="4" id="KW-1185">Reference proteome</keyword>
<dbReference type="Pfam" id="PF13873">
    <property type="entry name" value="Myb_DNA-bind_5"/>
    <property type="match status" value="1"/>
</dbReference>
<protein>
    <recommendedName>
        <fullName evidence="2">Myb/SANT-like DNA-binding domain-containing protein</fullName>
    </recommendedName>
</protein>
<feature type="compositionally biased region" description="Polar residues" evidence="1">
    <location>
        <begin position="166"/>
        <end position="182"/>
    </location>
</feature>
<evidence type="ECO:0000313" key="3">
    <source>
        <dbReference type="EMBL" id="KAK2551414.1"/>
    </source>
</evidence>
<reference evidence="3" key="1">
    <citation type="journal article" date="2023" name="G3 (Bethesda)">
        <title>Whole genome assembly and annotation of the endangered Caribbean coral Acropora cervicornis.</title>
        <authorList>
            <person name="Selwyn J.D."/>
            <person name="Vollmer S.V."/>
        </authorList>
    </citation>
    <scope>NUCLEOTIDE SEQUENCE</scope>
    <source>
        <strain evidence="3">K2</strain>
    </source>
</reference>
<evidence type="ECO:0000259" key="2">
    <source>
        <dbReference type="Pfam" id="PF13873"/>
    </source>
</evidence>
<dbReference type="PANTHER" id="PTHR23098:SF16">
    <property type="entry name" value="REGULATORY PROTEIN ZESTE"/>
    <property type="match status" value="1"/>
</dbReference>